<dbReference type="Proteomes" id="UP001305702">
    <property type="component" value="Chromosome"/>
</dbReference>
<dbReference type="EMBL" id="CP130318">
    <property type="protein sequence ID" value="WNQ13442.1"/>
    <property type="molecule type" value="Genomic_DNA"/>
</dbReference>
<dbReference type="Pfam" id="PF00041">
    <property type="entry name" value="fn3"/>
    <property type="match status" value="1"/>
</dbReference>
<evidence type="ECO:0000313" key="6">
    <source>
        <dbReference type="EMBL" id="WNQ13442.1"/>
    </source>
</evidence>
<dbReference type="KEGG" id="paun:MJA45_10605"/>
<dbReference type="InterPro" id="IPR036116">
    <property type="entry name" value="FN3_sf"/>
</dbReference>
<feature type="region of interest" description="Disordered" evidence="2">
    <location>
        <begin position="1370"/>
        <end position="1390"/>
    </location>
</feature>
<dbReference type="Gene3D" id="2.60.40.1260">
    <property type="entry name" value="Lamin Tail domain"/>
    <property type="match status" value="2"/>
</dbReference>
<dbReference type="PANTHER" id="PTHR13817">
    <property type="entry name" value="TITIN"/>
    <property type="match status" value="1"/>
</dbReference>
<dbReference type="PROSITE" id="PS51841">
    <property type="entry name" value="LTD"/>
    <property type="match status" value="3"/>
</dbReference>
<organism evidence="6 7">
    <name type="scientific">Paenibacillus aurantius</name>
    <dbReference type="NCBI Taxonomy" id="2918900"/>
    <lineage>
        <taxon>Bacteria</taxon>
        <taxon>Bacillati</taxon>
        <taxon>Bacillota</taxon>
        <taxon>Bacilli</taxon>
        <taxon>Bacillales</taxon>
        <taxon>Paenibacillaceae</taxon>
        <taxon>Paenibacillus</taxon>
    </lineage>
</organism>
<dbReference type="PROSITE" id="PS50853">
    <property type="entry name" value="FN3"/>
    <property type="match status" value="2"/>
</dbReference>
<dbReference type="SMART" id="SM00635">
    <property type="entry name" value="BID_2"/>
    <property type="match status" value="1"/>
</dbReference>
<dbReference type="CDD" id="cd00063">
    <property type="entry name" value="FN3"/>
    <property type="match status" value="2"/>
</dbReference>
<keyword evidence="3" id="KW-0732">Signal</keyword>
<name>A0AA96LL85_9BACL</name>
<feature type="chain" id="PRO_5041676107" evidence="3">
    <location>
        <begin position="25"/>
        <end position="1390"/>
    </location>
</feature>
<dbReference type="InterPro" id="IPR013783">
    <property type="entry name" value="Ig-like_fold"/>
</dbReference>
<keyword evidence="7" id="KW-1185">Reference proteome</keyword>
<gene>
    <name evidence="6" type="ORF">MJA45_10605</name>
</gene>
<dbReference type="PANTHER" id="PTHR13817:SF166">
    <property type="entry name" value="NEURONAL IGCAM-RELATED"/>
    <property type="match status" value="1"/>
</dbReference>
<dbReference type="Gene3D" id="2.60.40.1080">
    <property type="match status" value="1"/>
</dbReference>
<evidence type="ECO:0000259" key="4">
    <source>
        <dbReference type="PROSITE" id="PS50853"/>
    </source>
</evidence>
<feature type="domain" description="LTD" evidence="5">
    <location>
        <begin position="657"/>
        <end position="813"/>
    </location>
</feature>
<accession>A0AA96LL85</accession>
<dbReference type="Pfam" id="PF02368">
    <property type="entry name" value="Big_2"/>
    <property type="match status" value="1"/>
</dbReference>
<evidence type="ECO:0000256" key="1">
    <source>
        <dbReference type="ARBA" id="ARBA00022737"/>
    </source>
</evidence>
<dbReference type="SMART" id="SM00060">
    <property type="entry name" value="FN3"/>
    <property type="match status" value="4"/>
</dbReference>
<dbReference type="InterPro" id="IPR008964">
    <property type="entry name" value="Invasin/intimin_cell_adhesion"/>
</dbReference>
<dbReference type="SUPFAM" id="SSF49373">
    <property type="entry name" value="Invasin/intimin cell-adhesion fragments"/>
    <property type="match status" value="1"/>
</dbReference>
<feature type="domain" description="Fibronectin type-III" evidence="4">
    <location>
        <begin position="310"/>
        <end position="396"/>
    </location>
</feature>
<protein>
    <submittedName>
        <fullName evidence="6">Lamin tail domain-containing protein</fullName>
    </submittedName>
</protein>
<reference evidence="6 7" key="1">
    <citation type="submission" date="2022-02" db="EMBL/GenBank/DDBJ databases">
        <title>Paenibacillus sp. MBLB1776 Whole Genome Shotgun Sequencing.</title>
        <authorList>
            <person name="Hwang C.Y."/>
            <person name="Cho E.-S."/>
            <person name="Seo M.-J."/>
        </authorList>
    </citation>
    <scope>NUCLEOTIDE SEQUENCE [LARGE SCALE GENOMIC DNA]</scope>
    <source>
        <strain evidence="6 7">MBLB1776</strain>
    </source>
</reference>
<dbReference type="Pfam" id="PF00932">
    <property type="entry name" value="LTD"/>
    <property type="match status" value="2"/>
</dbReference>
<dbReference type="InterPro" id="IPR036415">
    <property type="entry name" value="Lamin_tail_dom_sf"/>
</dbReference>
<feature type="domain" description="Fibronectin type-III" evidence="4">
    <location>
        <begin position="221"/>
        <end position="308"/>
    </location>
</feature>
<dbReference type="SUPFAM" id="SSF74853">
    <property type="entry name" value="Lamin A/C globular tail domain"/>
    <property type="match status" value="2"/>
</dbReference>
<feature type="signal peptide" evidence="3">
    <location>
        <begin position="1"/>
        <end position="24"/>
    </location>
</feature>
<feature type="domain" description="LTD" evidence="5">
    <location>
        <begin position="391"/>
        <end position="532"/>
    </location>
</feature>
<evidence type="ECO:0000313" key="7">
    <source>
        <dbReference type="Proteomes" id="UP001305702"/>
    </source>
</evidence>
<dbReference type="InterPro" id="IPR050964">
    <property type="entry name" value="Striated_Muscle_Regulatory"/>
</dbReference>
<dbReference type="InterPro" id="IPR003961">
    <property type="entry name" value="FN3_dom"/>
</dbReference>
<evidence type="ECO:0000256" key="2">
    <source>
        <dbReference type="SAM" id="MobiDB-lite"/>
    </source>
</evidence>
<dbReference type="InterPro" id="IPR001322">
    <property type="entry name" value="Lamin_tail_dom"/>
</dbReference>
<dbReference type="Gene3D" id="2.60.40.10">
    <property type="entry name" value="Immunoglobulins"/>
    <property type="match status" value="4"/>
</dbReference>
<sequence>MKRKWKKTVAQSVVLSLVATTAAAGWPIVSASAEASIPAVLITELVPDTANESSNDGYEYVELYNATDAPLSLAGYKLKGRVPNTTSQWEGVLGADAVIPPRESILVWTQNSTISGLNLTRDKFRANYKLTSEQLPDERITILQNVSGLYNGSSTQKDITISLANPEGSDLVAATYFVNGTDDTFENKGISFRQPASGITMVHNGGNKEATPGRVLQAEVPGLAPSDLLAAGGDHSLTLSWTPANDPAVTGYRIYSREGLPPVSVTEPAYTYSGLTNGKDYTFTVSTLYGDGNVSPASPAFRGIAGIPVLPSNTTGLQALPRSGAVLLSWDPAPEGDVVGYRLYQDGVQKPGLVTGTTYTADGLTNGEPVTFAVYAVNQAGLVSAQPAVVTQIPQAAPSFLVTEMAPDTKNVDYKTGGTDAFEFIELYNNTSTPINLKGYQLNYVAGATVYKYPITEDKIVPPGSPFVIWFKNTNVQQVGLAEFNQAHGSSITEDQLYVIVNGGMANTAARGVQFLDPDKTVISSATYQPQDVGESISANFIPDPAFGTESIERFSRPTNPGYLYPVQRTPDPADTALPSAPTGVQVTAGVGGVKVTWSSSLEQDVAYVNVYVDGTVRKKVLMPAAEAVIEGLENEVPITVRISSLDTAGRESVLTEPVTVTPTESSMPALLLTEIVPDTWNTEPLDARDVYDAFEFIELYNPRQVPVDLNGKTVRFTQPDDATKNWSWTFRQPTVIGPKQTLEFWVRPNGLGYLNKEGFNFSYFGFQTDKYVPESSIVLGDGAGGLTNGGGTIDIVEPDGTVIVTASYKAGQFLERKGISYAYPMFGGTGMRQAEIQQTATPGMVDASQVPQAANSDTTAPAAPAGFTAEPGAGEATVRWQPNGEADLAGYRLYMNGQYELTLPASATSYKMPALPGKVKVKFELSTVDRAGNESAKAAVTVTPDYAIMTQTERDPSPANALTESRFQEAWDIGGKGPVIPGLVQGHVPQGMSYYSGNGKEWILSAAYHYSGDPSTLAVIDAKTGLLEKYVHLKNPDGSIYVGHAGGVAVSKENVWLSSGKKMYRLPIQALLNAESGGFVQFADSFGVVTNSSFTAYEDGVLWVGEYSNPPSYTVSPTHTLQDRNGETHLSWIAGYKLGEDDLIPAAAPSFLEENIQKVVPDYVLSIGDKIQGVAFHNGEVLLTNNFGRPYNLIVRHTMPNVADAASKHTEVSVGGIGVPVWFLDGVNQTGSLQIPTSAENMFIRNEDGEDYLYVNFESGSNHMRYMSSYSMDRLLRLNLAQMRAYDSRTFTGVPGQLVMGDRAQAIVLAERGSREAENVTSEYTWSSSNPAVAQVSASGLVKGIRPGDATITGTSASGTVQVTVQVTPPKGGLHLGDSGDHGGGPGKR</sequence>
<dbReference type="RefSeq" id="WP_315607223.1">
    <property type="nucleotide sequence ID" value="NZ_CP130318.1"/>
</dbReference>
<evidence type="ECO:0000256" key="3">
    <source>
        <dbReference type="SAM" id="SignalP"/>
    </source>
</evidence>
<evidence type="ECO:0000259" key="5">
    <source>
        <dbReference type="PROSITE" id="PS51841"/>
    </source>
</evidence>
<keyword evidence="1" id="KW-0677">Repeat</keyword>
<dbReference type="SUPFAM" id="SSF49265">
    <property type="entry name" value="Fibronectin type III"/>
    <property type="match status" value="2"/>
</dbReference>
<proteinExistence type="predicted"/>
<feature type="domain" description="LTD" evidence="5">
    <location>
        <begin position="31"/>
        <end position="182"/>
    </location>
</feature>
<dbReference type="InterPro" id="IPR003343">
    <property type="entry name" value="Big_2"/>
</dbReference>